<dbReference type="Proteomes" id="UP000537989">
    <property type="component" value="Unassembled WGS sequence"/>
</dbReference>
<organism evidence="2 3">
    <name type="scientific">Fusarium austroamericanum</name>
    <dbReference type="NCBI Taxonomy" id="282268"/>
    <lineage>
        <taxon>Eukaryota</taxon>
        <taxon>Fungi</taxon>
        <taxon>Dikarya</taxon>
        <taxon>Ascomycota</taxon>
        <taxon>Pezizomycotina</taxon>
        <taxon>Sordariomycetes</taxon>
        <taxon>Hypocreomycetidae</taxon>
        <taxon>Hypocreales</taxon>
        <taxon>Nectriaceae</taxon>
        <taxon>Fusarium</taxon>
    </lineage>
</organism>
<comment type="caution">
    <text evidence="2">The sequence shown here is derived from an EMBL/GenBank/DDBJ whole genome shotgun (WGS) entry which is preliminary data.</text>
</comment>
<dbReference type="PANTHER" id="PTHR38166:SF1">
    <property type="entry name" value="C2H2-TYPE DOMAIN-CONTAINING PROTEIN"/>
    <property type="match status" value="1"/>
</dbReference>
<accession>A0AAN6C7Q9</accession>
<protein>
    <submittedName>
        <fullName evidence="2">Uncharacterized protein</fullName>
    </submittedName>
</protein>
<feature type="region of interest" description="Disordered" evidence="1">
    <location>
        <begin position="1"/>
        <end position="21"/>
    </location>
</feature>
<sequence>MNPSSGFSGGGGRQGLQSTNNPAYVSRGYTILPYQGTQERFACPFHKLDPAKHQSCEHYNLTNWYHTHQHLSRVHALGIDLNHATYCAICRIPFKGKKAEAEWQYHLRAGQCMPATMEETGQLLPAEFVKLARLGTRLSSEQRWYEAWEKLFPLLAKPSSAYFESQVDLLRRHAQGRIQRFLGHGDLALINRLVDVVFTPPVIPLKAAEFSVPGPDANLSLSPAPVSTHMNNWSAGESLMSSPVPVSNAFYASGFAQGTVMTSPLGFPMQPMQPIQLGPFQEASSVLEFDDLQVDHDGAFFESPARQLGENWDL</sequence>
<proteinExistence type="predicted"/>
<dbReference type="AlphaFoldDB" id="A0AAN6C7Q9"/>
<keyword evidence="3" id="KW-1185">Reference proteome</keyword>
<evidence type="ECO:0000313" key="2">
    <source>
        <dbReference type="EMBL" id="KAF5245219.1"/>
    </source>
</evidence>
<name>A0AAN6C7Q9_FUSAU</name>
<evidence type="ECO:0000313" key="3">
    <source>
        <dbReference type="Proteomes" id="UP000537989"/>
    </source>
</evidence>
<dbReference type="EMBL" id="JAAMOD010000041">
    <property type="protein sequence ID" value="KAF5245219.1"/>
    <property type="molecule type" value="Genomic_DNA"/>
</dbReference>
<evidence type="ECO:0000256" key="1">
    <source>
        <dbReference type="SAM" id="MobiDB-lite"/>
    </source>
</evidence>
<dbReference type="PANTHER" id="PTHR38166">
    <property type="entry name" value="C2H2-TYPE DOMAIN-CONTAINING PROTEIN-RELATED"/>
    <property type="match status" value="1"/>
</dbReference>
<reference evidence="2 3" key="1">
    <citation type="submission" date="2020-02" db="EMBL/GenBank/DDBJ databases">
        <title>Identification and distribution of gene clusters putatively required for synthesis of sphingolipid metabolism inhibitors in phylogenetically diverse species of the filamentous fungus Fusarium.</title>
        <authorList>
            <person name="Kim H.-S."/>
            <person name="Busman M."/>
            <person name="Brown D.W."/>
            <person name="Divon H."/>
            <person name="Uhlig S."/>
            <person name="Proctor R.H."/>
        </authorList>
    </citation>
    <scope>NUCLEOTIDE SEQUENCE [LARGE SCALE GENOMIC DNA]</scope>
    <source>
        <strain evidence="2 3">NRRL 2903</strain>
    </source>
</reference>
<gene>
    <name evidence="2" type="ORF">FAUST_1874</name>
</gene>